<accession>A0ABT0HET6</accession>
<feature type="domain" description="FAD-binding PCMH-type" evidence="3">
    <location>
        <begin position="38"/>
        <end position="204"/>
    </location>
</feature>
<gene>
    <name evidence="4" type="ORF">M0L20_02275</name>
</gene>
<dbReference type="InterPro" id="IPR007173">
    <property type="entry name" value="ALO_C"/>
</dbReference>
<dbReference type="Pfam" id="PF04030">
    <property type="entry name" value="ALO"/>
    <property type="match status" value="1"/>
</dbReference>
<evidence type="ECO:0000256" key="2">
    <source>
        <dbReference type="ARBA" id="ARBA00023002"/>
    </source>
</evidence>
<organism evidence="4 5">
    <name type="scientific">Spirosoma liriopis</name>
    <dbReference type="NCBI Taxonomy" id="2937440"/>
    <lineage>
        <taxon>Bacteria</taxon>
        <taxon>Pseudomonadati</taxon>
        <taxon>Bacteroidota</taxon>
        <taxon>Cytophagia</taxon>
        <taxon>Cytophagales</taxon>
        <taxon>Cytophagaceae</taxon>
        <taxon>Spirosoma</taxon>
    </lineage>
</organism>
<dbReference type="InterPro" id="IPR036318">
    <property type="entry name" value="FAD-bd_PCMH-like_sf"/>
</dbReference>
<dbReference type="InterPro" id="IPR016169">
    <property type="entry name" value="FAD-bd_PCMH_sub2"/>
</dbReference>
<dbReference type="Gene3D" id="3.30.70.2530">
    <property type="match status" value="1"/>
</dbReference>
<dbReference type="InterPro" id="IPR016167">
    <property type="entry name" value="FAD-bd_PCMH_sub1"/>
</dbReference>
<dbReference type="Proteomes" id="UP001202180">
    <property type="component" value="Unassembled WGS sequence"/>
</dbReference>
<dbReference type="Pfam" id="PF01565">
    <property type="entry name" value="FAD_binding_4"/>
    <property type="match status" value="1"/>
</dbReference>
<evidence type="ECO:0000256" key="1">
    <source>
        <dbReference type="ARBA" id="ARBA00022827"/>
    </source>
</evidence>
<dbReference type="PIRSF" id="PIRSF000136">
    <property type="entry name" value="LGO_GLO"/>
    <property type="match status" value="1"/>
</dbReference>
<keyword evidence="1" id="KW-0274">FAD</keyword>
<dbReference type="PROSITE" id="PS51387">
    <property type="entry name" value="FAD_PCMH"/>
    <property type="match status" value="1"/>
</dbReference>
<evidence type="ECO:0000313" key="5">
    <source>
        <dbReference type="Proteomes" id="UP001202180"/>
    </source>
</evidence>
<protein>
    <submittedName>
        <fullName evidence="4">FAD-binding protein</fullName>
    </submittedName>
</protein>
<keyword evidence="2" id="KW-0560">Oxidoreductase</keyword>
<dbReference type="Gene3D" id="1.10.45.10">
    <property type="entry name" value="Vanillyl-alcohol Oxidase, Chain A, domain 4"/>
    <property type="match status" value="1"/>
</dbReference>
<dbReference type="PANTHER" id="PTHR43762">
    <property type="entry name" value="L-GULONOLACTONE OXIDASE"/>
    <property type="match status" value="1"/>
</dbReference>
<keyword evidence="5" id="KW-1185">Reference proteome</keyword>
<name>A0ABT0HET6_9BACT</name>
<dbReference type="InterPro" id="IPR006094">
    <property type="entry name" value="Oxid_FAD_bind_N"/>
</dbReference>
<proteinExistence type="predicted"/>
<evidence type="ECO:0000313" key="4">
    <source>
        <dbReference type="EMBL" id="MCK8490659.1"/>
    </source>
</evidence>
<dbReference type="Gene3D" id="3.30.70.2520">
    <property type="match status" value="1"/>
</dbReference>
<keyword evidence="1" id="KW-0285">Flavoprotein</keyword>
<reference evidence="4 5" key="1">
    <citation type="submission" date="2022-04" db="EMBL/GenBank/DDBJ databases">
        <title>Spirosoma sp. strain RP8 genome sequencing and assembly.</title>
        <authorList>
            <person name="Jung Y."/>
        </authorList>
    </citation>
    <scope>NUCLEOTIDE SEQUENCE [LARGE SCALE GENOMIC DNA]</scope>
    <source>
        <strain evidence="4 5">RP8</strain>
    </source>
</reference>
<dbReference type="InterPro" id="IPR016171">
    <property type="entry name" value="Vanillyl_alc_oxidase_C-sub2"/>
</dbReference>
<dbReference type="EMBL" id="JALPRF010000001">
    <property type="protein sequence ID" value="MCK8490659.1"/>
    <property type="molecule type" value="Genomic_DNA"/>
</dbReference>
<evidence type="ECO:0000259" key="3">
    <source>
        <dbReference type="PROSITE" id="PS51387"/>
    </source>
</evidence>
<dbReference type="RefSeq" id="WP_248475430.1">
    <property type="nucleotide sequence ID" value="NZ_JALPRF010000001.1"/>
</dbReference>
<dbReference type="InterPro" id="IPR010031">
    <property type="entry name" value="FAD_lactone_oxidase-like"/>
</dbReference>
<dbReference type="PANTHER" id="PTHR43762:SF1">
    <property type="entry name" value="D-ARABINONO-1,4-LACTONE OXIDASE"/>
    <property type="match status" value="1"/>
</dbReference>
<sequence length="447" mass="49947">MKKRTFLKLSSALMATPIISPLAQLVSDEKLKNWAGNYTYSTSRLYAAKSIEQVPELVKKYDKLKVLGTRHCFNGIADSTHNFISLREMDKVLAMDTEARTVTVDASMRYGQLAPYLDSKGYALHNLASLPHISVAGACATATHGSGVKNGNLATAVSAMEIVLANGEVRTLSRAKDGDTFRAAVVNLGALGVVTKMTLDVQPTFTMRQDVYVDLPLDQMSGNFDAIMSGGYSVSLFTDWQKKRVNEVWIKSRAKKDDQAKAKPDFFGATLATKNLHPIAEISAENCTEQMGVPGPWYERLPHFRMGFTPSSGKELQSEYFVPYKNAVEAILAVERLRDHISPHLLISELRTIDADDLWMSMAYKQPSLAIHFTWKQDWASVSKVLPMIEKELEPFGARPHWGKLFTLSAAKLQSRYEKLDDFKKLVREFDPKGKFRNAFLDSTIYG</sequence>
<dbReference type="Gene3D" id="3.30.43.10">
    <property type="entry name" value="Uridine Diphospho-n-acetylenolpyruvylglucosamine Reductase, domain 2"/>
    <property type="match status" value="1"/>
</dbReference>
<dbReference type="SUPFAM" id="SSF56176">
    <property type="entry name" value="FAD-binding/transporter-associated domain-like"/>
    <property type="match status" value="1"/>
</dbReference>
<comment type="caution">
    <text evidence="4">The sequence shown here is derived from an EMBL/GenBank/DDBJ whole genome shotgun (WGS) entry which is preliminary data.</text>
</comment>
<dbReference type="Gene3D" id="3.30.465.10">
    <property type="match status" value="1"/>
</dbReference>
<dbReference type="InterPro" id="IPR016166">
    <property type="entry name" value="FAD-bd_PCMH"/>
</dbReference>